<keyword evidence="1" id="KW-0732">Signal</keyword>
<comment type="caution">
    <text evidence="3">The sequence shown here is derived from an EMBL/GenBank/DDBJ whole genome shotgun (WGS) entry which is preliminary data.</text>
</comment>
<dbReference type="SUPFAM" id="SSF56219">
    <property type="entry name" value="DNase I-like"/>
    <property type="match status" value="1"/>
</dbReference>
<name>A0A919K0N8_9ACTN</name>
<dbReference type="InterPro" id="IPR005135">
    <property type="entry name" value="Endo/exonuclease/phosphatase"/>
</dbReference>
<dbReference type="GO" id="GO:0003824">
    <property type="term" value="F:catalytic activity"/>
    <property type="evidence" value="ECO:0007669"/>
    <property type="project" value="InterPro"/>
</dbReference>
<proteinExistence type="predicted"/>
<evidence type="ECO:0000259" key="2">
    <source>
        <dbReference type="Pfam" id="PF03372"/>
    </source>
</evidence>
<accession>A0A919K0N8</accession>
<dbReference type="Pfam" id="PF03372">
    <property type="entry name" value="Exo_endo_phos"/>
    <property type="match status" value="1"/>
</dbReference>
<reference evidence="3" key="1">
    <citation type="submission" date="2021-01" db="EMBL/GenBank/DDBJ databases">
        <title>Whole genome shotgun sequence of Actinoplanes rishiriensis NBRC 108556.</title>
        <authorList>
            <person name="Komaki H."/>
            <person name="Tamura T."/>
        </authorList>
    </citation>
    <scope>NUCLEOTIDE SEQUENCE</scope>
    <source>
        <strain evidence="3">NBRC 108556</strain>
    </source>
</reference>
<organism evidence="3 4">
    <name type="scientific">Paractinoplanes rishiriensis</name>
    <dbReference type="NCBI Taxonomy" id="1050105"/>
    <lineage>
        <taxon>Bacteria</taxon>
        <taxon>Bacillati</taxon>
        <taxon>Actinomycetota</taxon>
        <taxon>Actinomycetes</taxon>
        <taxon>Micromonosporales</taxon>
        <taxon>Micromonosporaceae</taxon>
        <taxon>Paractinoplanes</taxon>
    </lineage>
</organism>
<evidence type="ECO:0000313" key="4">
    <source>
        <dbReference type="Proteomes" id="UP000636960"/>
    </source>
</evidence>
<dbReference type="Proteomes" id="UP000636960">
    <property type="component" value="Unassembled WGS sequence"/>
</dbReference>
<keyword evidence="4" id="KW-1185">Reference proteome</keyword>
<feature type="domain" description="Endonuclease/exonuclease/phosphatase" evidence="2">
    <location>
        <begin position="32"/>
        <end position="256"/>
    </location>
</feature>
<dbReference type="AlphaFoldDB" id="A0A919K0N8"/>
<dbReference type="EMBL" id="BOMV01000013">
    <property type="protein sequence ID" value="GIE94466.1"/>
    <property type="molecule type" value="Genomic_DNA"/>
</dbReference>
<gene>
    <name evidence="3" type="ORF">Ari01nite_19310</name>
</gene>
<feature type="signal peptide" evidence="1">
    <location>
        <begin position="1"/>
        <end position="24"/>
    </location>
</feature>
<evidence type="ECO:0000256" key="1">
    <source>
        <dbReference type="SAM" id="SignalP"/>
    </source>
</evidence>
<dbReference type="RefSeq" id="WP_203780774.1">
    <property type="nucleotide sequence ID" value="NZ_BOMV01000013.1"/>
</dbReference>
<dbReference type="Gene3D" id="3.60.10.10">
    <property type="entry name" value="Endonuclease/exonuclease/phosphatase"/>
    <property type="match status" value="1"/>
</dbReference>
<sequence>MRNRVLLTMLAAVLALLPAVPARAAPPQLRVLTFNACGNVCRLGEVDVTTRNIVYQVRGRNAAVAMVQELCFTQFLVLRNRLAKYGYRAVFGAATNGGRCANDLDRHGRGFGVAILARGPLSGQVVHRLPAPHGSPEEGRVVLAVTARLPGRTVFLATTHTAPRGPNLDVQLGALRGWLTPISRTRPVIFGGDLNVTPRNRHLDGFYAGFHEANNDRLEPLPTFTRGGSKIDYLFAGTSHFRPRGAATSCTAYSDHCMYLGIFQ</sequence>
<protein>
    <recommendedName>
        <fullName evidence="2">Endonuclease/exonuclease/phosphatase domain-containing protein</fullName>
    </recommendedName>
</protein>
<evidence type="ECO:0000313" key="3">
    <source>
        <dbReference type="EMBL" id="GIE94466.1"/>
    </source>
</evidence>
<dbReference type="InterPro" id="IPR036691">
    <property type="entry name" value="Endo/exonu/phosph_ase_sf"/>
</dbReference>
<feature type="chain" id="PRO_5036770596" description="Endonuclease/exonuclease/phosphatase domain-containing protein" evidence="1">
    <location>
        <begin position="25"/>
        <end position="264"/>
    </location>
</feature>